<dbReference type="InParanoid" id="F0ZKF1"/>
<dbReference type="EMBL" id="GL871055">
    <property type="protein sequence ID" value="EGC35582.1"/>
    <property type="molecule type" value="Genomic_DNA"/>
</dbReference>
<organism evidence="1 2">
    <name type="scientific">Dictyostelium purpureum</name>
    <name type="common">Slime mold</name>
    <dbReference type="NCBI Taxonomy" id="5786"/>
    <lineage>
        <taxon>Eukaryota</taxon>
        <taxon>Amoebozoa</taxon>
        <taxon>Evosea</taxon>
        <taxon>Eumycetozoa</taxon>
        <taxon>Dictyostelia</taxon>
        <taxon>Dictyosteliales</taxon>
        <taxon>Dictyosteliaceae</taxon>
        <taxon>Dictyostelium</taxon>
    </lineage>
</organism>
<dbReference type="GeneID" id="10501242"/>
<reference evidence="2" key="1">
    <citation type="journal article" date="2011" name="Genome Biol.">
        <title>Comparative genomics of the social amoebae Dictyostelium discoideum and Dictyostelium purpureum.</title>
        <authorList>
            <consortium name="US DOE Joint Genome Institute (JGI-PGF)"/>
            <person name="Sucgang R."/>
            <person name="Kuo A."/>
            <person name="Tian X."/>
            <person name="Salerno W."/>
            <person name="Parikh A."/>
            <person name="Feasley C.L."/>
            <person name="Dalin E."/>
            <person name="Tu H."/>
            <person name="Huang E."/>
            <person name="Barry K."/>
            <person name="Lindquist E."/>
            <person name="Shapiro H."/>
            <person name="Bruce D."/>
            <person name="Schmutz J."/>
            <person name="Salamov A."/>
            <person name="Fey P."/>
            <person name="Gaudet P."/>
            <person name="Anjard C."/>
            <person name="Babu M.M."/>
            <person name="Basu S."/>
            <person name="Bushmanova Y."/>
            <person name="van der Wel H."/>
            <person name="Katoh-Kurasawa M."/>
            <person name="Dinh C."/>
            <person name="Coutinho P.M."/>
            <person name="Saito T."/>
            <person name="Elias M."/>
            <person name="Schaap P."/>
            <person name="Kay R.R."/>
            <person name="Henrissat B."/>
            <person name="Eichinger L."/>
            <person name="Rivero F."/>
            <person name="Putnam N.H."/>
            <person name="West C.M."/>
            <person name="Loomis W.F."/>
            <person name="Chisholm R.L."/>
            <person name="Shaulsky G."/>
            <person name="Strassmann J.E."/>
            <person name="Queller D.C."/>
            <person name="Kuspa A."/>
            <person name="Grigoriev I.V."/>
        </authorList>
    </citation>
    <scope>NUCLEOTIDE SEQUENCE [LARGE SCALE GENOMIC DNA]</scope>
    <source>
        <strain evidence="2">QSDP1</strain>
    </source>
</reference>
<protein>
    <submittedName>
        <fullName evidence="1">Uncharacterized protein</fullName>
    </submittedName>
</protein>
<evidence type="ECO:0000313" key="2">
    <source>
        <dbReference type="Proteomes" id="UP000001064"/>
    </source>
</evidence>
<sequence>MINNNNNNNNNNYYYNDNNEIHTYDESFSKLFYKVFHNKVLFNLIFYHIYTTDWDDSAIFSDSNYLKSRIAFKNIRSVDWIIKKGLFMLLKCKLEAGEFLEMKVYNLKWLQNLFVKDRELAKDLLRLLLKSTSIGNKDLLYSCVYLDEELLKVIFSDPLGNQNSILFLKEFLVQDNMNEISKFKYFLDLFFNNNDNNNSGSKTENNSLKRNRDCFELNDNSDNNNTTLSSSDNSIKNQQDNMAIQNFEILQEYYLKYNKQLDFDDVKYYRNKLSMFRLVTLDSDPYVCDRFIQLIFSNRKYYVLPPPPIPESSESPVFKFIKRINRLFSQSKINILQLIFGIVSIEIQNKILDLNYYYIPPQYSKYKDIIENIISNHNNDNRDNKRIIELVKFMKKKCVNYYKDFMKKYTKEKFLYNIDNFKLFLLNNKNDWRNIKTQLSNLQLKDPSLIDIEVLRYYSSLEDSKEYRFIKEFMKKVSTSFFSFKFLKDKENFCKLAQYVPNNKYASILSKIIEKTLEPSIGNEEIKLLIKDEETLDLIASIKSSFFGMGFDSKHFMFSHLSLINYAEINNVFQKLELNKAVQYPLRQALEKFDIYSMHSIFEKRIPNFLYIPYNESILNNSLSDNGVSYIIQQINYFSVSENPIGLYYYLDFLIASTSKSASASTLLNRVYLGHSGKYYEDKCEIFEMEQLKIFKTLVTVFIYSIRRLSKKRVDFLLNKLNFNPIVQDYTFFSGFFLSDFWKDNDFIKGIECQSYGFDLVLKINHGNYVFSTQDYHTSSPDDIIEIISLLLEHTKKQVPSNGSSSLPPCQVALTPAVNFLFKFLIQNKRDVPFEKIQYTYNMVNGSGVAEIQKSSLFSFFYLWNRSKKFIKYIFDLPFLNHEIPNISIPDNPEELYYGFNIRNFLDPEFFTFEFIFKSPFDDINDALLMRFMFQFFQEINIDNFFDPNALRIVNKLTNRSFCYLMDISRVDLLLGYIELLKEKCPYAFNYFQISYRFYKVLLDYADWGLMTLLIQEYPHLFATVMRKYQMVLFKYTDKSSNKEIHVPICTTNVFEPKIVSNIHPALFGKYSFLLKNYPDSFDGNKLDFKIFPIDLLKLLAQTYPNHPLLRLPKPEIKYLLKTECIPTLKQLYQNQLIDPRLTQYLKDLFLEYEYYEDFKWLTIN</sequence>
<dbReference type="FunCoup" id="F0ZKF1">
    <property type="interactions" value="7"/>
</dbReference>
<dbReference type="AlphaFoldDB" id="F0ZKF1"/>
<dbReference type="VEuPathDB" id="AmoebaDB:DICPUDRAFT_78740"/>
<dbReference type="PANTHER" id="PTHR32142">
    <property type="entry name" value="B BOX-TYPE DOMAIN-CONTAINING PROTEIN-RELATED"/>
    <property type="match status" value="1"/>
</dbReference>
<gene>
    <name evidence="1" type="ORF">DICPUDRAFT_78740</name>
</gene>
<keyword evidence="2" id="KW-1185">Reference proteome</keyword>
<proteinExistence type="predicted"/>
<evidence type="ECO:0000313" key="1">
    <source>
        <dbReference type="EMBL" id="EGC35582.1"/>
    </source>
</evidence>
<name>F0ZKF1_DICPU</name>
<dbReference type="KEGG" id="dpp:DICPUDRAFT_78740"/>
<dbReference type="RefSeq" id="XP_003287885.1">
    <property type="nucleotide sequence ID" value="XM_003287837.1"/>
</dbReference>
<accession>F0ZKF1</accession>
<dbReference type="PANTHER" id="PTHR32142:SF55">
    <property type="entry name" value="ANKYRIN REPEAT-CONTAINING PROTEIN-RELATED"/>
    <property type="match status" value="1"/>
</dbReference>
<dbReference type="eggNOG" id="ENOG502RI1B">
    <property type="taxonomic scope" value="Eukaryota"/>
</dbReference>
<dbReference type="Proteomes" id="UP000001064">
    <property type="component" value="Unassembled WGS sequence"/>
</dbReference>